<dbReference type="RefSeq" id="WP_046860124.1">
    <property type="nucleotide sequence ID" value="NZ_CP011412.1"/>
</dbReference>
<evidence type="ECO:0000313" key="2">
    <source>
        <dbReference type="Proteomes" id="UP000034410"/>
    </source>
</evidence>
<dbReference type="InterPro" id="IPR007236">
    <property type="entry name" value="SlyX"/>
</dbReference>
<dbReference type="PANTHER" id="PTHR36508:SF1">
    <property type="entry name" value="PROTEIN SLYX"/>
    <property type="match status" value="1"/>
</dbReference>
<keyword evidence="2" id="KW-1185">Reference proteome</keyword>
<organism evidence="1 2">
    <name type="scientific">Sedimenticola thiotaurini</name>
    <dbReference type="NCBI Taxonomy" id="1543721"/>
    <lineage>
        <taxon>Bacteria</taxon>
        <taxon>Pseudomonadati</taxon>
        <taxon>Pseudomonadota</taxon>
        <taxon>Gammaproteobacteria</taxon>
        <taxon>Chromatiales</taxon>
        <taxon>Sedimenticolaceae</taxon>
        <taxon>Sedimenticola</taxon>
    </lineage>
</organism>
<evidence type="ECO:0008006" key="3">
    <source>
        <dbReference type="Google" id="ProtNLM"/>
    </source>
</evidence>
<reference evidence="1 2" key="1">
    <citation type="journal article" date="2015" name="Genome Announc.">
        <title>Complete Genome Sequence of Sedimenticola thiotaurini Strain SIP-G1, a Polyphosphate- and Polyhydroxyalkanoate-Accumulating Sulfur-Oxidizing Gammaproteobacterium Isolated from Salt Marsh Sediments.</title>
        <authorList>
            <person name="Flood B.E."/>
            <person name="Jones D.S."/>
            <person name="Bailey J.V."/>
        </authorList>
    </citation>
    <scope>NUCLEOTIDE SEQUENCE [LARGE SCALE GENOMIC DNA]</scope>
    <source>
        <strain evidence="1 2">SIP-G1</strain>
    </source>
</reference>
<accession>A0A0F7K1Y9</accession>
<evidence type="ECO:0000313" key="1">
    <source>
        <dbReference type="EMBL" id="AKH21195.1"/>
    </source>
</evidence>
<dbReference type="PANTHER" id="PTHR36508">
    <property type="entry name" value="PROTEIN SLYX"/>
    <property type="match status" value="1"/>
</dbReference>
<gene>
    <name evidence="1" type="ORF">AAY24_13425</name>
</gene>
<dbReference type="Proteomes" id="UP000034410">
    <property type="component" value="Chromosome"/>
</dbReference>
<dbReference type="Gene3D" id="1.20.5.300">
    <property type="match status" value="1"/>
</dbReference>
<proteinExistence type="predicted"/>
<sequence>MSNEIIDLQSRLAFQEDAIQELNLTVCQLQNQLNTLQLAIRELHKQMQNLAPPDGTGTSATEIPPHY</sequence>
<dbReference type="AlphaFoldDB" id="A0A0F7K1Y9"/>
<dbReference type="EMBL" id="CP011412">
    <property type="protein sequence ID" value="AKH21195.1"/>
    <property type="molecule type" value="Genomic_DNA"/>
</dbReference>
<dbReference type="KEGG" id="seds:AAY24_13425"/>
<dbReference type="Pfam" id="PF04102">
    <property type="entry name" value="SlyX"/>
    <property type="match status" value="1"/>
</dbReference>
<protein>
    <recommendedName>
        <fullName evidence="3">Protein SlyX homolog</fullName>
    </recommendedName>
</protein>
<name>A0A0F7K1Y9_9GAMM</name>